<sequence length="88" mass="9270">MTSHVDGNALAGPLSELFSADMTCASCRCASCGDVADLAEAMVYQKPNTYIVRCHRCGAMLLTIIQGSHRTRLELSGVAALSVPRPGT</sequence>
<proteinExistence type="predicted"/>
<keyword evidence="2" id="KW-1185">Reference proteome</keyword>
<organism evidence="1 2">
    <name type="scientific">Galbitalea soli</name>
    <dbReference type="NCBI Taxonomy" id="1268042"/>
    <lineage>
        <taxon>Bacteria</taxon>
        <taxon>Bacillati</taxon>
        <taxon>Actinomycetota</taxon>
        <taxon>Actinomycetes</taxon>
        <taxon>Micrococcales</taxon>
        <taxon>Microbacteriaceae</taxon>
        <taxon>Galbitalea</taxon>
    </lineage>
</organism>
<accession>A0A7C9TMB7</accession>
<dbReference type="InterPro" id="IPR045423">
    <property type="entry name" value="DUF6510"/>
</dbReference>
<name>A0A7C9TMB7_9MICO</name>
<dbReference type="RefSeq" id="WP_163471327.1">
    <property type="nucleotide sequence ID" value="NZ_JAAGWZ010000001.1"/>
</dbReference>
<protein>
    <submittedName>
        <fullName evidence="1">Uncharacterized protein</fullName>
    </submittedName>
</protein>
<dbReference type="Pfam" id="PF20120">
    <property type="entry name" value="DUF6510"/>
    <property type="match status" value="1"/>
</dbReference>
<comment type="caution">
    <text evidence="1">The sequence shown here is derived from an EMBL/GenBank/DDBJ whole genome shotgun (WGS) entry which is preliminary data.</text>
</comment>
<gene>
    <name evidence="1" type="ORF">G3T37_00115</name>
</gene>
<evidence type="ECO:0000313" key="1">
    <source>
        <dbReference type="EMBL" id="NEM89756.1"/>
    </source>
</evidence>
<dbReference type="AlphaFoldDB" id="A0A7C9TMB7"/>
<dbReference type="EMBL" id="JAAGWZ010000001">
    <property type="protein sequence ID" value="NEM89756.1"/>
    <property type="molecule type" value="Genomic_DNA"/>
</dbReference>
<dbReference type="Proteomes" id="UP000479756">
    <property type="component" value="Unassembled WGS sequence"/>
</dbReference>
<evidence type="ECO:0000313" key="2">
    <source>
        <dbReference type="Proteomes" id="UP000479756"/>
    </source>
</evidence>
<reference evidence="1 2" key="1">
    <citation type="journal article" date="2014" name="Int. J. Syst. Evol. Microbiol.">
        <title>Description of Galbitalea soli gen. nov., sp. nov., and Frondihabitans sucicola sp. nov.</title>
        <authorList>
            <person name="Kim S.J."/>
            <person name="Lim J.M."/>
            <person name="Ahn J.H."/>
            <person name="Weon H.Y."/>
            <person name="Hamada M."/>
            <person name="Suzuki K."/>
            <person name="Ahn T.Y."/>
            <person name="Kwon S.W."/>
        </authorList>
    </citation>
    <scope>NUCLEOTIDE SEQUENCE [LARGE SCALE GENOMIC DNA]</scope>
    <source>
        <strain evidence="1 2">NBRC 108727</strain>
    </source>
</reference>